<accession>A0ABX0U3Q5</accession>
<dbReference type="Proteomes" id="UP000788153">
    <property type="component" value="Unassembled WGS sequence"/>
</dbReference>
<sequence>MLRPALELAALVAGAQQPDPAPVFAPPLGIPLTLRIERIQRTDAATFRFSAERRIVFTRTADGFRAEMTLERSNSDAVGPGARFDAAMAALRDVPMHVALDRDGAIVSIDDLDAHWTRFVAALAGPVDGVAAPPAIIAQLGTLPAEQRRAMLASALETAILAELAGKGVQAEHSIPMRPRPPYTSARPVTARYAVTAADDALVATTSAAFPVESPQGEAEMTIDDRTEIDPQTGLIRTSRETRSVTLTSGQRETTITSLDLSY</sequence>
<organism evidence="1 2">
    <name type="scientific">Sphingomonas japonica</name>
    <dbReference type="NCBI Taxonomy" id="511662"/>
    <lineage>
        <taxon>Bacteria</taxon>
        <taxon>Pseudomonadati</taxon>
        <taxon>Pseudomonadota</taxon>
        <taxon>Alphaproteobacteria</taxon>
        <taxon>Sphingomonadales</taxon>
        <taxon>Sphingomonadaceae</taxon>
        <taxon>Sphingomonas</taxon>
    </lineage>
</organism>
<keyword evidence="2" id="KW-1185">Reference proteome</keyword>
<proteinExistence type="predicted"/>
<evidence type="ECO:0008006" key="3">
    <source>
        <dbReference type="Google" id="ProtNLM"/>
    </source>
</evidence>
<protein>
    <recommendedName>
        <fullName evidence="3">DUF4412 domain-containing protein</fullName>
    </recommendedName>
</protein>
<comment type="caution">
    <text evidence="1">The sequence shown here is derived from an EMBL/GenBank/DDBJ whole genome shotgun (WGS) entry which is preliminary data.</text>
</comment>
<evidence type="ECO:0000313" key="2">
    <source>
        <dbReference type="Proteomes" id="UP000788153"/>
    </source>
</evidence>
<dbReference type="RefSeq" id="WP_140046681.1">
    <property type="nucleotide sequence ID" value="NZ_BAAAEV010000001.1"/>
</dbReference>
<name>A0ABX0U3Q5_9SPHN</name>
<evidence type="ECO:0000313" key="1">
    <source>
        <dbReference type="EMBL" id="NIJ24306.1"/>
    </source>
</evidence>
<gene>
    <name evidence="1" type="ORF">FHT01_001848</name>
</gene>
<reference evidence="1 2" key="1">
    <citation type="submission" date="2020-03" db="EMBL/GenBank/DDBJ databases">
        <title>Genomic Encyclopedia of Type Strains, Phase IV (KMG-IV): sequencing the most valuable type-strain genomes for metagenomic binning, comparative biology and taxonomic classification.</title>
        <authorList>
            <person name="Goeker M."/>
        </authorList>
    </citation>
    <scope>NUCLEOTIDE SEQUENCE [LARGE SCALE GENOMIC DNA]</scope>
    <source>
        <strain evidence="1 2">DSM 22753</strain>
    </source>
</reference>
<dbReference type="EMBL" id="JAASQP010000001">
    <property type="protein sequence ID" value="NIJ24306.1"/>
    <property type="molecule type" value="Genomic_DNA"/>
</dbReference>